<name>A0A8R1E9L2_CAEJA</name>
<reference evidence="2" key="1">
    <citation type="submission" date="2010-08" db="EMBL/GenBank/DDBJ databases">
        <authorList>
            <consortium name="Caenorhabditis japonica Sequencing Consortium"/>
            <person name="Wilson R.K."/>
        </authorList>
    </citation>
    <scope>NUCLEOTIDE SEQUENCE [LARGE SCALE GENOMIC DNA]</scope>
    <source>
        <strain evidence="2">DF5081</strain>
    </source>
</reference>
<sequence>MRGKKIRKKKWVPTDAVSPYPMAGARQLGSELGLLILNSASVSLCVSRDPRALSREYSVKWPGCLRLVLSRWVMDGLMEGWTEREKEG</sequence>
<proteinExistence type="predicted"/>
<dbReference type="AlphaFoldDB" id="A0A8R1E9L2"/>
<dbReference type="EnsemblMetazoa" id="CJA31548.1">
    <property type="protein sequence ID" value="CJA31548.1"/>
    <property type="gene ID" value="WBGene00207395"/>
</dbReference>
<evidence type="ECO:0000313" key="2">
    <source>
        <dbReference type="Proteomes" id="UP000005237"/>
    </source>
</evidence>
<keyword evidence="2" id="KW-1185">Reference proteome</keyword>
<dbReference type="Proteomes" id="UP000005237">
    <property type="component" value="Unassembled WGS sequence"/>
</dbReference>
<evidence type="ECO:0000313" key="1">
    <source>
        <dbReference type="EnsemblMetazoa" id="CJA31548.1"/>
    </source>
</evidence>
<protein>
    <submittedName>
        <fullName evidence="1">Uncharacterized protein</fullName>
    </submittedName>
</protein>
<organism evidence="1 2">
    <name type="scientific">Caenorhabditis japonica</name>
    <dbReference type="NCBI Taxonomy" id="281687"/>
    <lineage>
        <taxon>Eukaryota</taxon>
        <taxon>Metazoa</taxon>
        <taxon>Ecdysozoa</taxon>
        <taxon>Nematoda</taxon>
        <taxon>Chromadorea</taxon>
        <taxon>Rhabditida</taxon>
        <taxon>Rhabditina</taxon>
        <taxon>Rhabditomorpha</taxon>
        <taxon>Rhabditoidea</taxon>
        <taxon>Rhabditidae</taxon>
        <taxon>Peloderinae</taxon>
        <taxon>Caenorhabditis</taxon>
    </lineage>
</organism>
<accession>A0A8R1E9L2</accession>
<reference evidence="1" key="2">
    <citation type="submission" date="2022-06" db="UniProtKB">
        <authorList>
            <consortium name="EnsemblMetazoa"/>
        </authorList>
    </citation>
    <scope>IDENTIFICATION</scope>
    <source>
        <strain evidence="1">DF5081</strain>
    </source>
</reference>